<dbReference type="EMBL" id="CVQV01000005">
    <property type="protein sequence ID" value="CRK75238.1"/>
    <property type="molecule type" value="Genomic_DNA"/>
</dbReference>
<dbReference type="OrthoDB" id="9155693at2"/>
<evidence type="ECO:0000313" key="2">
    <source>
        <dbReference type="Proteomes" id="UP000048949"/>
    </source>
</evidence>
<reference evidence="1 2" key="1">
    <citation type="submission" date="2015-04" db="EMBL/GenBank/DDBJ databases">
        <authorList>
            <person name="Syromyatnikov M.Y."/>
            <person name="Popov V.N."/>
        </authorList>
    </citation>
    <scope>NUCLEOTIDE SEQUENCE [LARGE SCALE GENOMIC DNA]</scope>
    <source>
        <strain evidence="1 2">CECT 5292</strain>
    </source>
</reference>
<dbReference type="STRING" id="282199.GCA_001049735_01280"/>
<keyword evidence="2" id="KW-1185">Reference proteome</keyword>
<sequence>MDNILTPVSPGEVLDKITILRLKLEKIADAEKLKNVAYELRILEDTAAQHIAPSTQLTKLTDALQKVNAKLWDIEDDIRICERNRSFGDAFVDLARAVYVTNDERARLKREINVHLGSAIVEEKSYAPMSKSA</sequence>
<accession>A0A0U1NKM6</accession>
<dbReference type="RefSeq" id="WP_048598629.1">
    <property type="nucleotide sequence ID" value="NZ_CAXIAP010000067.1"/>
</dbReference>
<proteinExistence type="predicted"/>
<dbReference type="AlphaFoldDB" id="A0A0U1NKM6"/>
<dbReference type="Proteomes" id="UP000048949">
    <property type="component" value="Unassembled WGS sequence"/>
</dbReference>
<gene>
    <name evidence="1" type="ORF">NIG5292_01281</name>
</gene>
<name>A0A0U1NKM6_9RHOB</name>
<organism evidence="1 2">
    <name type="scientific">Nereida ignava</name>
    <dbReference type="NCBI Taxonomy" id="282199"/>
    <lineage>
        <taxon>Bacteria</taxon>
        <taxon>Pseudomonadati</taxon>
        <taxon>Pseudomonadota</taxon>
        <taxon>Alphaproteobacteria</taxon>
        <taxon>Rhodobacterales</taxon>
        <taxon>Roseobacteraceae</taxon>
        <taxon>Nereida</taxon>
    </lineage>
</organism>
<dbReference type="InterPro" id="IPR046163">
    <property type="entry name" value="DUF6165"/>
</dbReference>
<protein>
    <submittedName>
        <fullName evidence="1">Uncharacterized protein</fullName>
    </submittedName>
</protein>
<evidence type="ECO:0000313" key="1">
    <source>
        <dbReference type="EMBL" id="CRK75238.1"/>
    </source>
</evidence>
<dbReference type="Pfam" id="PF19662">
    <property type="entry name" value="DUF6165"/>
    <property type="match status" value="1"/>
</dbReference>